<feature type="compositionally biased region" description="Low complexity" evidence="4">
    <location>
        <begin position="135"/>
        <end position="148"/>
    </location>
</feature>
<feature type="region of interest" description="Disordered" evidence="4">
    <location>
        <begin position="122"/>
        <end position="148"/>
    </location>
</feature>
<organism evidence="6 7">
    <name type="scientific">Cafeteria roenbergensis</name>
    <name type="common">Marine flagellate</name>
    <dbReference type="NCBI Taxonomy" id="33653"/>
    <lineage>
        <taxon>Eukaryota</taxon>
        <taxon>Sar</taxon>
        <taxon>Stramenopiles</taxon>
        <taxon>Bigyra</taxon>
        <taxon>Opalozoa</taxon>
        <taxon>Bicosoecida</taxon>
        <taxon>Cafeteriaceae</taxon>
        <taxon>Cafeteria</taxon>
    </lineage>
</organism>
<dbReference type="InterPro" id="IPR015424">
    <property type="entry name" value="PyrdxlP-dep_Trfase"/>
</dbReference>
<dbReference type="GO" id="GO:0006567">
    <property type="term" value="P:L-threonine catabolic process"/>
    <property type="evidence" value="ECO:0007669"/>
    <property type="project" value="TreeGrafter"/>
</dbReference>
<proteinExistence type="inferred from homology"/>
<dbReference type="Pfam" id="PF01212">
    <property type="entry name" value="Beta_elim_lyase"/>
    <property type="match status" value="1"/>
</dbReference>
<dbReference type="PANTHER" id="PTHR48097">
    <property type="entry name" value="L-THREONINE ALDOLASE-RELATED"/>
    <property type="match status" value="1"/>
</dbReference>
<dbReference type="GO" id="GO:0008732">
    <property type="term" value="F:L-allo-threonine aldolase activity"/>
    <property type="evidence" value="ECO:0007669"/>
    <property type="project" value="TreeGrafter"/>
</dbReference>
<evidence type="ECO:0000259" key="5">
    <source>
        <dbReference type="Pfam" id="PF01212"/>
    </source>
</evidence>
<sequence>MVVSGPVAQAALAGTMQPPAPHSRPAVPAREVLLSSASGFAQAYPHADRLGAGASIPSSAAIAALNPASSVAFPDHGGGGASGGGGGGSASVAGAGRASLGGVDQSGAASIAGSARLDAAGSSSGAGRLHGSGLAPGQAAGRAQPAYPQGLIPMDPSMGVGPTVLASLANFAAHVQHISPLRPDLYGEGGSLTDLEDDFARVLGKDACVTVLTGTLAHVVATRVHADDCQNVGRVALHATSSLLLSDLRPLENAWGFSPAVYGRAHRCASFADVSAVLSHKLKVATVILEVPQWATGGTVTPMEELEAIAVLCRHKRVRLHLDGSRLMHALPALGLSSAAEICCLFDSVYLSARDNFGALGGGFLAGTRRFVENARLWIKRLGACPPTLLPYEASIRKAVMRAEISPRSFHNRASRLRDACALITSQLIMRGAPIRLDPPVPQTTVVHVYLRGYTEEVKDAISRAEAASGVRLSGAIRSVPHYKLEPERLFAATPPEDIFLGDGNTVSDSPSFRDTGEDGAGAGSGTQPGQLPGAPAGAGAAAGALGDGRVRDDGSGMALQHGMMHGQAAGAVGPHAMQGPVPLGPDGQPLSIRVRSGPREGEEAYFEWELQHDDVSLSAEQLLGVWRIFCDILDEASVAPTVQAAGPPQVDGFAAGGFMDGGAGRRPPRCLLPTRATTTHRAPPPSACGFGPKAM</sequence>
<evidence type="ECO:0000256" key="4">
    <source>
        <dbReference type="SAM" id="MobiDB-lite"/>
    </source>
</evidence>
<protein>
    <recommendedName>
        <fullName evidence="5">Aromatic amino acid beta-eliminating lyase/threonine aldolase domain-containing protein</fullName>
    </recommendedName>
</protein>
<dbReference type="PANTHER" id="PTHR48097:SF9">
    <property type="entry name" value="L-THREONINE ALDOLASE"/>
    <property type="match status" value="1"/>
</dbReference>
<dbReference type="Proteomes" id="UP000324907">
    <property type="component" value="Unassembled WGS sequence"/>
</dbReference>
<reference evidence="6 7" key="1">
    <citation type="submission" date="2019-07" db="EMBL/GenBank/DDBJ databases">
        <title>Genomes of Cafeteria roenbergensis.</title>
        <authorList>
            <person name="Fischer M.G."/>
            <person name="Hackl T."/>
            <person name="Roman M."/>
        </authorList>
    </citation>
    <scope>NUCLEOTIDE SEQUENCE [LARGE SCALE GENOMIC DNA]</scope>
    <source>
        <strain evidence="6 7">RCC970-E3</strain>
    </source>
</reference>
<dbReference type="EMBL" id="VLTL01000023">
    <property type="protein sequence ID" value="KAA0169353.1"/>
    <property type="molecule type" value="Genomic_DNA"/>
</dbReference>
<feature type="compositionally biased region" description="Low complexity" evidence="4">
    <location>
        <begin position="528"/>
        <end position="545"/>
    </location>
</feature>
<comment type="cofactor">
    <cofactor evidence="1">
        <name>pyridoxal 5'-phosphate</name>
        <dbReference type="ChEBI" id="CHEBI:597326"/>
    </cofactor>
</comment>
<comment type="caution">
    <text evidence="6">The sequence shown here is derived from an EMBL/GenBank/DDBJ whole genome shotgun (WGS) entry which is preliminary data.</text>
</comment>
<evidence type="ECO:0000256" key="3">
    <source>
        <dbReference type="ARBA" id="ARBA00022898"/>
    </source>
</evidence>
<feature type="region of interest" description="Disordered" evidence="4">
    <location>
        <begin position="676"/>
        <end position="696"/>
    </location>
</feature>
<name>A0A5A8DV72_CAFRO</name>
<keyword evidence="3" id="KW-0663">Pyridoxal phosphate</keyword>
<dbReference type="AlphaFoldDB" id="A0A5A8DV72"/>
<feature type="domain" description="Aromatic amino acid beta-eliminating lyase/threonine aldolase" evidence="5">
    <location>
        <begin position="184"/>
        <end position="383"/>
    </location>
</feature>
<dbReference type="Gene3D" id="3.40.640.10">
    <property type="entry name" value="Type I PLP-dependent aspartate aminotransferase-like (Major domain)"/>
    <property type="match status" value="1"/>
</dbReference>
<evidence type="ECO:0000256" key="1">
    <source>
        <dbReference type="ARBA" id="ARBA00001933"/>
    </source>
</evidence>
<dbReference type="GO" id="GO:0005829">
    <property type="term" value="C:cytosol"/>
    <property type="evidence" value="ECO:0007669"/>
    <property type="project" value="TreeGrafter"/>
</dbReference>
<gene>
    <name evidence="6" type="ORF">FNF28_02134</name>
</gene>
<dbReference type="GO" id="GO:0006545">
    <property type="term" value="P:glycine biosynthetic process"/>
    <property type="evidence" value="ECO:0007669"/>
    <property type="project" value="TreeGrafter"/>
</dbReference>
<dbReference type="InterPro" id="IPR015421">
    <property type="entry name" value="PyrdxlP-dep_Trfase_major"/>
</dbReference>
<evidence type="ECO:0000313" key="7">
    <source>
        <dbReference type="Proteomes" id="UP000324907"/>
    </source>
</evidence>
<evidence type="ECO:0000256" key="2">
    <source>
        <dbReference type="ARBA" id="ARBA00006966"/>
    </source>
</evidence>
<accession>A0A5A8DV72</accession>
<comment type="similarity">
    <text evidence="2">Belongs to the threonine aldolase family.</text>
</comment>
<dbReference type="InterPro" id="IPR001597">
    <property type="entry name" value="ArAA_b-elim_lyase/Thr_aldolase"/>
</dbReference>
<evidence type="ECO:0000313" key="6">
    <source>
        <dbReference type="EMBL" id="KAA0169353.1"/>
    </source>
</evidence>
<feature type="region of interest" description="Disordered" evidence="4">
    <location>
        <begin position="496"/>
        <end position="560"/>
    </location>
</feature>
<dbReference type="SUPFAM" id="SSF53383">
    <property type="entry name" value="PLP-dependent transferases"/>
    <property type="match status" value="1"/>
</dbReference>